<dbReference type="AlphaFoldDB" id="A0A812RIK2"/>
<dbReference type="SUPFAM" id="SSF47473">
    <property type="entry name" value="EF-hand"/>
    <property type="match status" value="1"/>
</dbReference>
<dbReference type="InterPro" id="IPR002048">
    <property type="entry name" value="EF_hand_dom"/>
</dbReference>
<dbReference type="InterPro" id="IPR011992">
    <property type="entry name" value="EF-hand-dom_pair"/>
</dbReference>
<organism evidence="3 4">
    <name type="scientific">Symbiodinium natans</name>
    <dbReference type="NCBI Taxonomy" id="878477"/>
    <lineage>
        <taxon>Eukaryota</taxon>
        <taxon>Sar</taxon>
        <taxon>Alveolata</taxon>
        <taxon>Dinophyceae</taxon>
        <taxon>Suessiales</taxon>
        <taxon>Symbiodiniaceae</taxon>
        <taxon>Symbiodinium</taxon>
    </lineage>
</organism>
<keyword evidence="4" id="KW-1185">Reference proteome</keyword>
<feature type="domain" description="EF-hand" evidence="2">
    <location>
        <begin position="231"/>
        <end position="266"/>
    </location>
</feature>
<feature type="region of interest" description="Disordered" evidence="1">
    <location>
        <begin position="1"/>
        <end position="55"/>
    </location>
</feature>
<dbReference type="PROSITE" id="PS50222">
    <property type="entry name" value="EF_HAND_2"/>
    <property type="match status" value="1"/>
</dbReference>
<accession>A0A812RIK2</accession>
<feature type="compositionally biased region" description="Polar residues" evidence="1">
    <location>
        <begin position="26"/>
        <end position="38"/>
    </location>
</feature>
<sequence length="403" mass="45370">MAAKSERPDSVASVTTGSGGRAFTPSAPSQPSRPNTTEPAPAMRSTARTKTMAKPRSMLMRITARGSMRGRDQGLKEADVYRAGQGYGKGFGPCKPASASPCETALVNGLTDWQLPFSEAPQTEILLQNDKVELGEKYNMKISSRFQPLTATTSRYHFQLPTSEQNRRYSNMKLKPSEAQGPASIESTASQRPERPESDESRPPTRPTPMLTKLRMPVKEGLTRLRPGVAYSISRLEEWFLLLDTNRSGEVTVRKLILGMMKHQEIMDLVFLLREKSEGRLWQLRPEDRPTAGKLTRDDMHWVRAVLDELDAAGGASMTWPEFVDFFRQTGLLLEYSTRDELNQSELGETNMEEFLRRQQEEFDLDQVKFFSEQRRGARLVPASPEQSERRSSRSSCALAQTT</sequence>
<feature type="region of interest" description="Disordered" evidence="1">
    <location>
        <begin position="161"/>
        <end position="215"/>
    </location>
</feature>
<dbReference type="EMBL" id="CAJNDS010002341">
    <property type="protein sequence ID" value="CAE7441584.1"/>
    <property type="molecule type" value="Genomic_DNA"/>
</dbReference>
<gene>
    <name evidence="3" type="primary">PAT17</name>
    <name evidence="3" type="ORF">SNAT2548_LOCUS24011</name>
</gene>
<evidence type="ECO:0000313" key="4">
    <source>
        <dbReference type="Proteomes" id="UP000604046"/>
    </source>
</evidence>
<proteinExistence type="predicted"/>
<name>A0A812RIK2_9DINO</name>
<dbReference type="Proteomes" id="UP000604046">
    <property type="component" value="Unassembled WGS sequence"/>
</dbReference>
<protein>
    <submittedName>
        <fullName evidence="3">PAT17 protein</fullName>
    </submittedName>
</protein>
<reference evidence="3" key="1">
    <citation type="submission" date="2021-02" db="EMBL/GenBank/DDBJ databases">
        <authorList>
            <person name="Dougan E. K."/>
            <person name="Rhodes N."/>
            <person name="Thang M."/>
            <person name="Chan C."/>
        </authorList>
    </citation>
    <scope>NUCLEOTIDE SEQUENCE</scope>
</reference>
<feature type="compositionally biased region" description="Basic and acidic residues" evidence="1">
    <location>
        <begin position="192"/>
        <end position="203"/>
    </location>
</feature>
<comment type="caution">
    <text evidence="3">The sequence shown here is derived from an EMBL/GenBank/DDBJ whole genome shotgun (WGS) entry which is preliminary data.</text>
</comment>
<dbReference type="GO" id="GO:0005509">
    <property type="term" value="F:calcium ion binding"/>
    <property type="evidence" value="ECO:0007669"/>
    <property type="project" value="InterPro"/>
</dbReference>
<evidence type="ECO:0000313" key="3">
    <source>
        <dbReference type="EMBL" id="CAE7441584.1"/>
    </source>
</evidence>
<feature type="region of interest" description="Disordered" evidence="1">
    <location>
        <begin position="379"/>
        <end position="403"/>
    </location>
</feature>
<evidence type="ECO:0000259" key="2">
    <source>
        <dbReference type="PROSITE" id="PS50222"/>
    </source>
</evidence>
<evidence type="ECO:0000256" key="1">
    <source>
        <dbReference type="SAM" id="MobiDB-lite"/>
    </source>
</evidence>